<dbReference type="Gene3D" id="2.130.10.10">
    <property type="entry name" value="YVTN repeat-like/Quinoprotein amine dehydrogenase"/>
    <property type="match status" value="1"/>
</dbReference>
<feature type="repeat" description="WD" evidence="3">
    <location>
        <begin position="228"/>
        <end position="262"/>
    </location>
</feature>
<dbReference type="GO" id="GO:0043130">
    <property type="term" value="F:ubiquitin binding"/>
    <property type="evidence" value="ECO:0000318"/>
    <property type="project" value="GO_Central"/>
</dbReference>
<reference evidence="4 5" key="2">
    <citation type="journal article" date="2018" name="Plant J.">
        <title>The Physcomitrella patens chromosome-scale assembly reveals moss genome structure and evolution.</title>
        <authorList>
            <person name="Lang D."/>
            <person name="Ullrich K.K."/>
            <person name="Murat F."/>
            <person name="Fuchs J."/>
            <person name="Jenkins J."/>
            <person name="Haas F.B."/>
            <person name="Piednoel M."/>
            <person name="Gundlach H."/>
            <person name="Van Bel M."/>
            <person name="Meyberg R."/>
            <person name="Vives C."/>
            <person name="Morata J."/>
            <person name="Symeonidi A."/>
            <person name="Hiss M."/>
            <person name="Muchero W."/>
            <person name="Kamisugi Y."/>
            <person name="Saleh O."/>
            <person name="Blanc G."/>
            <person name="Decker E.L."/>
            <person name="van Gessel N."/>
            <person name="Grimwood J."/>
            <person name="Hayes R.D."/>
            <person name="Graham S.W."/>
            <person name="Gunter L.E."/>
            <person name="McDaniel S.F."/>
            <person name="Hoernstein S.N.W."/>
            <person name="Larsson A."/>
            <person name="Li F.W."/>
            <person name="Perroud P.F."/>
            <person name="Phillips J."/>
            <person name="Ranjan P."/>
            <person name="Rokshar D.S."/>
            <person name="Rothfels C.J."/>
            <person name="Schneider L."/>
            <person name="Shu S."/>
            <person name="Stevenson D.W."/>
            <person name="Thummler F."/>
            <person name="Tillich M."/>
            <person name="Villarreal Aguilar J.C."/>
            <person name="Widiez T."/>
            <person name="Wong G.K."/>
            <person name="Wymore A."/>
            <person name="Zhang Y."/>
            <person name="Zimmer A.D."/>
            <person name="Quatrano R.S."/>
            <person name="Mayer K.F.X."/>
            <person name="Goodstein D."/>
            <person name="Casacuberta J.M."/>
            <person name="Vandepoele K."/>
            <person name="Reski R."/>
            <person name="Cuming A.C."/>
            <person name="Tuskan G.A."/>
            <person name="Maumus F."/>
            <person name="Salse J."/>
            <person name="Schmutz J."/>
            <person name="Rensing S.A."/>
        </authorList>
    </citation>
    <scope>NUCLEOTIDE SEQUENCE [LARGE SCALE GENOMIC DNA]</scope>
    <source>
        <strain evidence="4 5">cv. Gransden 2004</strain>
    </source>
</reference>
<dbReference type="EMBL" id="ABEU02000010">
    <property type="status" value="NOT_ANNOTATED_CDS"/>
    <property type="molecule type" value="Genomic_DNA"/>
</dbReference>
<keyword evidence="2" id="KW-0677">Repeat</keyword>
<feature type="repeat" description="WD" evidence="3">
    <location>
        <begin position="120"/>
        <end position="161"/>
    </location>
</feature>
<evidence type="ECO:0000313" key="4">
    <source>
        <dbReference type="EnsemblPlants" id="Pp3c10_19320V3.3"/>
    </source>
</evidence>
<dbReference type="GO" id="GO:0005654">
    <property type="term" value="C:nucleoplasm"/>
    <property type="evidence" value="ECO:0000318"/>
    <property type="project" value="GO_Central"/>
</dbReference>
<dbReference type="PRINTS" id="PR00320">
    <property type="entry name" value="GPROTEINBRPT"/>
</dbReference>
<dbReference type="SUPFAM" id="SSF50978">
    <property type="entry name" value="WD40 repeat-like"/>
    <property type="match status" value="1"/>
</dbReference>
<dbReference type="GO" id="GO:0009524">
    <property type="term" value="C:phragmoplast"/>
    <property type="evidence" value="ECO:0000318"/>
    <property type="project" value="GO_Central"/>
</dbReference>
<dbReference type="InterPro" id="IPR036322">
    <property type="entry name" value="WD40_repeat_dom_sf"/>
</dbReference>
<reference evidence="4 5" key="1">
    <citation type="journal article" date="2008" name="Science">
        <title>The Physcomitrella genome reveals evolutionary insights into the conquest of land by plants.</title>
        <authorList>
            <person name="Rensing S."/>
            <person name="Lang D."/>
            <person name="Zimmer A."/>
            <person name="Terry A."/>
            <person name="Salamov A."/>
            <person name="Shapiro H."/>
            <person name="Nishiyama T."/>
            <person name="Perroud P.-F."/>
            <person name="Lindquist E."/>
            <person name="Kamisugi Y."/>
            <person name="Tanahashi T."/>
            <person name="Sakakibara K."/>
            <person name="Fujita T."/>
            <person name="Oishi K."/>
            <person name="Shin-I T."/>
            <person name="Kuroki Y."/>
            <person name="Toyoda A."/>
            <person name="Suzuki Y."/>
            <person name="Hashimoto A."/>
            <person name="Yamaguchi K."/>
            <person name="Sugano A."/>
            <person name="Kohara Y."/>
            <person name="Fujiyama A."/>
            <person name="Anterola A."/>
            <person name="Aoki S."/>
            <person name="Ashton N."/>
            <person name="Barbazuk W.B."/>
            <person name="Barker E."/>
            <person name="Bennetzen J."/>
            <person name="Bezanilla M."/>
            <person name="Blankenship R."/>
            <person name="Cho S.H."/>
            <person name="Dutcher S."/>
            <person name="Estelle M."/>
            <person name="Fawcett J.A."/>
            <person name="Gundlach H."/>
            <person name="Hanada K."/>
            <person name="Heyl A."/>
            <person name="Hicks K.A."/>
            <person name="Hugh J."/>
            <person name="Lohr M."/>
            <person name="Mayer K."/>
            <person name="Melkozernov A."/>
            <person name="Murata T."/>
            <person name="Nelson D."/>
            <person name="Pils B."/>
            <person name="Prigge M."/>
            <person name="Reiss B."/>
            <person name="Renner T."/>
            <person name="Rombauts S."/>
            <person name="Rushton P."/>
            <person name="Sanderfoot A."/>
            <person name="Schween G."/>
            <person name="Shiu S.-H."/>
            <person name="Stueber K."/>
            <person name="Theodoulou F.L."/>
            <person name="Tu H."/>
            <person name="Van de Peer Y."/>
            <person name="Verrier P.J."/>
            <person name="Waters E."/>
            <person name="Wood A."/>
            <person name="Yang L."/>
            <person name="Cove D."/>
            <person name="Cuming A."/>
            <person name="Hasebe M."/>
            <person name="Lucas S."/>
            <person name="Mishler D.B."/>
            <person name="Reski R."/>
            <person name="Grigoriev I."/>
            <person name="Quatrano R.S."/>
            <person name="Boore J.L."/>
        </authorList>
    </citation>
    <scope>NUCLEOTIDE SEQUENCE [LARGE SCALE GENOMIC DNA]</scope>
    <source>
        <strain evidence="4 5">cv. Gransden 2004</strain>
    </source>
</reference>
<name>A0A7I4EZ34_PHYPA</name>
<accession>A0A7I4EZ34</accession>
<protein>
    <submittedName>
        <fullName evidence="4">Uncharacterized protein</fullName>
    </submittedName>
</protein>
<keyword evidence="5" id="KW-1185">Reference proteome</keyword>
<organism evidence="4 5">
    <name type="scientific">Physcomitrium patens</name>
    <name type="common">Spreading-leaved earth moss</name>
    <name type="synonym">Physcomitrella patens</name>
    <dbReference type="NCBI Taxonomy" id="3218"/>
    <lineage>
        <taxon>Eukaryota</taxon>
        <taxon>Viridiplantae</taxon>
        <taxon>Streptophyta</taxon>
        <taxon>Embryophyta</taxon>
        <taxon>Bryophyta</taxon>
        <taxon>Bryophytina</taxon>
        <taxon>Bryopsida</taxon>
        <taxon>Funariidae</taxon>
        <taxon>Funariales</taxon>
        <taxon>Funariaceae</taxon>
        <taxon>Physcomitrium</taxon>
    </lineage>
</organism>
<keyword evidence="1 3" id="KW-0853">WD repeat</keyword>
<gene>
    <name evidence="4" type="primary">LOC112287627</name>
</gene>
<dbReference type="InParanoid" id="A0A7I4EZ34"/>
<dbReference type="GO" id="GO:1990298">
    <property type="term" value="C:bub1-bub3 complex"/>
    <property type="evidence" value="ECO:0000318"/>
    <property type="project" value="GO_Central"/>
</dbReference>
<dbReference type="InterPro" id="IPR001680">
    <property type="entry name" value="WD40_rpt"/>
</dbReference>
<reference evidence="4" key="3">
    <citation type="submission" date="2020-12" db="UniProtKB">
        <authorList>
            <consortium name="EnsemblPlants"/>
        </authorList>
    </citation>
    <scope>IDENTIFICATION</scope>
</reference>
<dbReference type="SMART" id="SM00320">
    <property type="entry name" value="WD40"/>
    <property type="match status" value="5"/>
</dbReference>
<evidence type="ECO:0000256" key="1">
    <source>
        <dbReference type="ARBA" id="ARBA00022574"/>
    </source>
</evidence>
<dbReference type="InterPro" id="IPR020472">
    <property type="entry name" value="WD40_PAC1"/>
</dbReference>
<dbReference type="PROSITE" id="PS50082">
    <property type="entry name" value="WD_REPEATS_2"/>
    <property type="match status" value="2"/>
</dbReference>
<evidence type="ECO:0000313" key="5">
    <source>
        <dbReference type="Proteomes" id="UP000006727"/>
    </source>
</evidence>
<evidence type="ECO:0000256" key="3">
    <source>
        <dbReference type="PROSITE-ProRule" id="PRU00221"/>
    </source>
</evidence>
<dbReference type="GO" id="GO:0000776">
    <property type="term" value="C:kinetochore"/>
    <property type="evidence" value="ECO:0000318"/>
    <property type="project" value="GO_Central"/>
</dbReference>
<dbReference type="GO" id="GO:0007094">
    <property type="term" value="P:mitotic spindle assembly checkpoint signaling"/>
    <property type="evidence" value="ECO:0000318"/>
    <property type="project" value="GO_Central"/>
</dbReference>
<dbReference type="InterPro" id="IPR015943">
    <property type="entry name" value="WD40/YVTN_repeat-like_dom_sf"/>
</dbReference>
<sequence>MMGGGAPPLFPPPSQQHQHYLDMDANAQPAQLVLGRELASPPADGISNLRFSNYSDHLLVSSWDAKVRLYDASANVLMGQFSHRAPVLDCCFHDDSSCFTASADHSVCRYDFNTGGEDTLGTHDAPVRCVEYSHATGHVVTGSWDKTVRCWDPRGGTGVGTYPQPERVYSMSLVGHRLVVATAGYALSSVEGRIAMEFFDMSEAGQAKKYAFKCHRKSEAGRDTVYPVNAIAFHPIYGTFATGGCDGYVNIWDGNNKKRLYQYSRYPSSVASLSFSRDGRLLAIASSYTFEEGDKP</sequence>
<dbReference type="Gramene" id="Pp3c10_19320V3.3">
    <property type="protein sequence ID" value="Pp3c10_19320V3.3"/>
    <property type="gene ID" value="Pp3c10_19320"/>
</dbReference>
<dbReference type="Pfam" id="PF00400">
    <property type="entry name" value="WD40"/>
    <property type="match status" value="4"/>
</dbReference>
<dbReference type="Proteomes" id="UP000006727">
    <property type="component" value="Chromosome 10"/>
</dbReference>
<dbReference type="AlphaFoldDB" id="A0A7I4EZ34"/>
<dbReference type="PANTHER" id="PTHR10971">
    <property type="entry name" value="MRNA EXPORT FACTOR AND BUB3"/>
    <property type="match status" value="1"/>
</dbReference>
<proteinExistence type="predicted"/>
<evidence type="ECO:0000256" key="2">
    <source>
        <dbReference type="ARBA" id="ARBA00022737"/>
    </source>
</evidence>
<dbReference type="EnsemblPlants" id="Pp3c10_19320V3.3">
    <property type="protein sequence ID" value="Pp3c10_19320V3.3"/>
    <property type="gene ID" value="Pp3c10_19320"/>
</dbReference>
<dbReference type="PROSITE" id="PS50294">
    <property type="entry name" value="WD_REPEATS_REGION"/>
    <property type="match status" value="1"/>
</dbReference>